<dbReference type="AlphaFoldDB" id="A0A9X2MRN6"/>
<keyword evidence="5 7" id="KW-1133">Transmembrane helix</keyword>
<accession>A0A9X2MRN6</accession>
<keyword evidence="2" id="KW-0813">Transport</keyword>
<dbReference type="CDD" id="cd13134">
    <property type="entry name" value="MATE_like_8"/>
    <property type="match status" value="1"/>
</dbReference>
<dbReference type="RefSeq" id="WP_257447052.1">
    <property type="nucleotide sequence ID" value="NZ_JANIPJ010000010.1"/>
</dbReference>
<dbReference type="InterPro" id="IPR002528">
    <property type="entry name" value="MATE_fam"/>
</dbReference>
<feature type="transmembrane region" description="Helical" evidence="7">
    <location>
        <begin position="203"/>
        <end position="225"/>
    </location>
</feature>
<evidence type="ECO:0000256" key="4">
    <source>
        <dbReference type="ARBA" id="ARBA00022692"/>
    </source>
</evidence>
<evidence type="ECO:0000313" key="8">
    <source>
        <dbReference type="EMBL" id="MCR2805125.1"/>
    </source>
</evidence>
<evidence type="ECO:0000256" key="6">
    <source>
        <dbReference type="ARBA" id="ARBA00023136"/>
    </source>
</evidence>
<feature type="transmembrane region" description="Helical" evidence="7">
    <location>
        <begin position="290"/>
        <end position="311"/>
    </location>
</feature>
<evidence type="ECO:0000256" key="5">
    <source>
        <dbReference type="ARBA" id="ARBA00022989"/>
    </source>
</evidence>
<dbReference type="PANTHER" id="PTHR42925">
    <property type="entry name" value="MULTIDRUG AND TOXIN EFFLUX PROTEIN MATE FAMILY"/>
    <property type="match status" value="1"/>
</dbReference>
<dbReference type="GO" id="GO:0005886">
    <property type="term" value="C:plasma membrane"/>
    <property type="evidence" value="ECO:0007669"/>
    <property type="project" value="UniProtKB-SubCell"/>
</dbReference>
<dbReference type="PIRSF" id="PIRSF006603">
    <property type="entry name" value="DinF"/>
    <property type="match status" value="1"/>
</dbReference>
<dbReference type="Proteomes" id="UP001141950">
    <property type="component" value="Unassembled WGS sequence"/>
</dbReference>
<dbReference type="GO" id="GO:0042910">
    <property type="term" value="F:xenobiotic transmembrane transporter activity"/>
    <property type="evidence" value="ECO:0007669"/>
    <property type="project" value="InterPro"/>
</dbReference>
<dbReference type="InterPro" id="IPR047135">
    <property type="entry name" value="YsiQ"/>
</dbReference>
<feature type="transmembrane region" description="Helical" evidence="7">
    <location>
        <begin position="246"/>
        <end position="270"/>
    </location>
</feature>
<dbReference type="Pfam" id="PF01554">
    <property type="entry name" value="MatE"/>
    <property type="match status" value="2"/>
</dbReference>
<keyword evidence="9" id="KW-1185">Reference proteome</keyword>
<name>A0A9X2MRN6_9BACL</name>
<sequence length="468" mass="51486">MEGHAGQASPKKDNGAKDLKLFYLTWPIFLEVTLFMMMGIADTFMLSAISDNAVSGVGAANQYLHIAILLLEVIGNGASIVVAQYIGSRKFFEAAKISALAVTLNLIVGVVMSIGFVLFNGYLLRSLNLTGEVYEFAQSYLGIVGGAIFLQAIINSLAAIVRVHGFTKEAMLVALGMNVIHIIGNYALIFGNFGMPAMGVEGAAISTIASRLIAVVVFFWLLYRIMEVRIKVSYYLNLSKEYVGKILKIGIPSALEQVMYHCCQMIFLFYTTYLGEAALAAKQYASNISMFIYLFAFAVGIGTSIMVGRFVGAGRPDDAYKRVWMSVRSASVVSLFMIGVVVLFREQLVGIFTDDAEVLRIGAQVLLYSIILETGRTINIVIVNSLRASGDAKYPLWVGMFTMVGMSLSLGYLFVFHMNMGLVGIWLAIAADEWVRAVIFYFRWRSRAWERHSLVRPDVQPDAVAAHT</sequence>
<feature type="transmembrane region" description="Helical" evidence="7">
    <location>
        <begin position="172"/>
        <end position="191"/>
    </location>
</feature>
<keyword evidence="6 7" id="KW-0472">Membrane</keyword>
<evidence type="ECO:0000256" key="2">
    <source>
        <dbReference type="ARBA" id="ARBA00022448"/>
    </source>
</evidence>
<protein>
    <submittedName>
        <fullName evidence="8">MATE family efflux transporter</fullName>
    </submittedName>
</protein>
<evidence type="ECO:0000256" key="7">
    <source>
        <dbReference type="SAM" id="Phobius"/>
    </source>
</evidence>
<feature type="transmembrane region" description="Helical" evidence="7">
    <location>
        <begin position="421"/>
        <end position="442"/>
    </location>
</feature>
<feature type="transmembrane region" description="Helical" evidence="7">
    <location>
        <begin position="139"/>
        <end position="160"/>
    </location>
</feature>
<keyword evidence="3" id="KW-1003">Cell membrane</keyword>
<gene>
    <name evidence="8" type="ORF">NQZ67_14660</name>
</gene>
<comment type="caution">
    <text evidence="8">The sequence shown here is derived from an EMBL/GenBank/DDBJ whole genome shotgun (WGS) entry which is preliminary data.</text>
</comment>
<feature type="transmembrane region" description="Helical" evidence="7">
    <location>
        <begin position="99"/>
        <end position="119"/>
    </location>
</feature>
<feature type="transmembrane region" description="Helical" evidence="7">
    <location>
        <begin position="21"/>
        <end position="46"/>
    </location>
</feature>
<evidence type="ECO:0000256" key="3">
    <source>
        <dbReference type="ARBA" id="ARBA00022475"/>
    </source>
</evidence>
<dbReference type="PANTHER" id="PTHR42925:SF1">
    <property type="entry name" value="VIRULENCE FACTOR MVIN"/>
    <property type="match status" value="1"/>
</dbReference>
<comment type="subcellular location">
    <subcellularLocation>
        <location evidence="1">Cell membrane</location>
        <topology evidence="1">Multi-pass membrane protein</topology>
    </subcellularLocation>
</comment>
<proteinExistence type="predicted"/>
<feature type="transmembrane region" description="Helical" evidence="7">
    <location>
        <begin position="323"/>
        <end position="345"/>
    </location>
</feature>
<evidence type="ECO:0000256" key="1">
    <source>
        <dbReference type="ARBA" id="ARBA00004651"/>
    </source>
</evidence>
<reference evidence="8" key="1">
    <citation type="submission" date="2022-08" db="EMBL/GenBank/DDBJ databases">
        <title>The genomic sequence of strain Paenibacillus sp. SCIV0701.</title>
        <authorList>
            <person name="Zhao H."/>
        </authorList>
    </citation>
    <scope>NUCLEOTIDE SEQUENCE</scope>
    <source>
        <strain evidence="8">SCIV0701</strain>
    </source>
</reference>
<feature type="transmembrane region" description="Helical" evidence="7">
    <location>
        <begin position="365"/>
        <end position="382"/>
    </location>
</feature>
<evidence type="ECO:0000313" key="9">
    <source>
        <dbReference type="Proteomes" id="UP001141950"/>
    </source>
</evidence>
<keyword evidence="4 7" id="KW-0812">Transmembrane</keyword>
<dbReference type="InterPro" id="IPR048279">
    <property type="entry name" value="MdtK-like"/>
</dbReference>
<dbReference type="GO" id="GO:0015297">
    <property type="term" value="F:antiporter activity"/>
    <property type="evidence" value="ECO:0007669"/>
    <property type="project" value="InterPro"/>
</dbReference>
<organism evidence="8 9">
    <name type="scientific">Paenibacillus soyae</name>
    <dbReference type="NCBI Taxonomy" id="2969249"/>
    <lineage>
        <taxon>Bacteria</taxon>
        <taxon>Bacillati</taxon>
        <taxon>Bacillota</taxon>
        <taxon>Bacilli</taxon>
        <taxon>Bacillales</taxon>
        <taxon>Paenibacillaceae</taxon>
        <taxon>Paenibacillus</taxon>
    </lineage>
</organism>
<feature type="transmembrane region" description="Helical" evidence="7">
    <location>
        <begin position="394"/>
        <end position="415"/>
    </location>
</feature>
<feature type="transmembrane region" description="Helical" evidence="7">
    <location>
        <begin position="66"/>
        <end position="87"/>
    </location>
</feature>
<dbReference type="EMBL" id="JANIPJ010000010">
    <property type="protein sequence ID" value="MCR2805125.1"/>
    <property type="molecule type" value="Genomic_DNA"/>
</dbReference>
<dbReference type="NCBIfam" id="TIGR00797">
    <property type="entry name" value="matE"/>
    <property type="match status" value="1"/>
</dbReference>